<dbReference type="InterPro" id="IPR000719">
    <property type="entry name" value="Prot_kinase_dom"/>
</dbReference>
<dbReference type="PROSITE" id="PS50011">
    <property type="entry name" value="PROTEIN_KINASE_DOM"/>
    <property type="match status" value="1"/>
</dbReference>
<evidence type="ECO:0000256" key="3">
    <source>
        <dbReference type="ARBA" id="ARBA00022741"/>
    </source>
</evidence>
<evidence type="ECO:0000256" key="1">
    <source>
        <dbReference type="ARBA" id="ARBA00012513"/>
    </source>
</evidence>
<keyword evidence="2" id="KW-0808">Transferase</keyword>
<feature type="compositionally biased region" description="Low complexity" evidence="7">
    <location>
        <begin position="336"/>
        <end position="347"/>
    </location>
</feature>
<name>A0A7S4SDD4_9DINO</name>
<dbReference type="PANTHER" id="PTHR43671:SF13">
    <property type="entry name" value="SERINE_THREONINE-PROTEIN KINASE NEK2"/>
    <property type="match status" value="1"/>
</dbReference>
<dbReference type="Pfam" id="PF00069">
    <property type="entry name" value="Pkinase"/>
    <property type="match status" value="1"/>
</dbReference>
<dbReference type="InterPro" id="IPR050660">
    <property type="entry name" value="NEK_Ser/Thr_kinase"/>
</dbReference>
<dbReference type="AlphaFoldDB" id="A0A7S4SDD4"/>
<dbReference type="InterPro" id="IPR011009">
    <property type="entry name" value="Kinase-like_dom_sf"/>
</dbReference>
<keyword evidence="6" id="KW-0175">Coiled coil</keyword>
<evidence type="ECO:0000313" key="9">
    <source>
        <dbReference type="EMBL" id="CAE4642300.1"/>
    </source>
</evidence>
<dbReference type="PANTHER" id="PTHR43671">
    <property type="entry name" value="SERINE/THREONINE-PROTEIN KINASE NEK"/>
    <property type="match status" value="1"/>
</dbReference>
<dbReference type="GO" id="GO:0005524">
    <property type="term" value="F:ATP binding"/>
    <property type="evidence" value="ECO:0007669"/>
    <property type="project" value="UniProtKB-KW"/>
</dbReference>
<evidence type="ECO:0000256" key="7">
    <source>
        <dbReference type="SAM" id="MobiDB-lite"/>
    </source>
</evidence>
<evidence type="ECO:0000256" key="6">
    <source>
        <dbReference type="SAM" id="Coils"/>
    </source>
</evidence>
<accession>A0A7S4SDD4</accession>
<dbReference type="InterPro" id="IPR008271">
    <property type="entry name" value="Ser/Thr_kinase_AS"/>
</dbReference>
<dbReference type="PROSITE" id="PS00108">
    <property type="entry name" value="PROTEIN_KINASE_ST"/>
    <property type="match status" value="1"/>
</dbReference>
<sequence>MAALSQAAPKLGACHESLDVLKLLGRGACGEVLLVRAAGGRPMAMKVIPVDHGQTRTSAGARAQEAAIAEAAILKDLRHPHIVRCEDVSLDPERQAVRLLLEYMDGGDLHGLIERQREEIEGFGAHFPRRVLAAVGGALSYVHSRGVLHRDVKPANVLLSKRSQRIKLADFGIAKLVETATLQAQTVVGTPYYFSPEIVSGEAYGPPSDSWALGATLYEVAALRRPFEASNQLALVRQICEKSPAPLPPDTSGDIQAVVEGLLLKDPAQRMVLAKALSVNAAVAALVVSSSAAEDDVAGALEHDDLDVTIPGREFEQTREEEMSDKTLAGAAPGETSCPPSVSSCSTKMASSGESWSGAERVQTPPAPTPPTAGLWTGQGAAAAARAALGAEVDDPEELCAALAWLERESSDASLGGSIEHESALESLSQELRVRLDALREDANEHVAALLSELLADESRKSKPASTDGCAEEGYATLRPGNATLLPGALQSAAEPSSQVSTPRGGDMDDGDREAEEAIEVATTLGVDTGPVEEHLASVRRMLSLRVVWGEAVRFSLLPLRATYASVLREVLVKFSLPVGTSIRLSWCEGSEVFPLDGESSWHDCLQRRGLTENPGRLELLVQGNSPPRRRPTAARTMRPAAARTTQTPPPAPTPSPGLANAGLLVMGAQALPLTTQSKPTGERVAARTHATRPMAKKATSTDYRTNGKAWAIALGRDQPIHWAPGATAGPKAEAPHPPASPDVGLCLDVRGATIQR</sequence>
<dbReference type="Gene3D" id="1.10.510.10">
    <property type="entry name" value="Transferase(Phosphotransferase) domain 1"/>
    <property type="match status" value="1"/>
</dbReference>
<evidence type="ECO:0000256" key="4">
    <source>
        <dbReference type="ARBA" id="ARBA00022777"/>
    </source>
</evidence>
<keyword evidence="4" id="KW-0418">Kinase</keyword>
<evidence type="ECO:0000256" key="2">
    <source>
        <dbReference type="ARBA" id="ARBA00022679"/>
    </source>
</evidence>
<organism evidence="9">
    <name type="scientific">Alexandrium monilatum</name>
    <dbReference type="NCBI Taxonomy" id="311494"/>
    <lineage>
        <taxon>Eukaryota</taxon>
        <taxon>Sar</taxon>
        <taxon>Alveolata</taxon>
        <taxon>Dinophyceae</taxon>
        <taxon>Gonyaulacales</taxon>
        <taxon>Pyrocystaceae</taxon>
        <taxon>Alexandrium</taxon>
    </lineage>
</organism>
<keyword evidence="3" id="KW-0547">Nucleotide-binding</keyword>
<reference evidence="9" key="1">
    <citation type="submission" date="2021-01" db="EMBL/GenBank/DDBJ databases">
        <authorList>
            <person name="Corre E."/>
            <person name="Pelletier E."/>
            <person name="Niang G."/>
            <person name="Scheremetjew M."/>
            <person name="Finn R."/>
            <person name="Kale V."/>
            <person name="Holt S."/>
            <person name="Cochrane G."/>
            <person name="Meng A."/>
            <person name="Brown T."/>
            <person name="Cohen L."/>
        </authorList>
    </citation>
    <scope>NUCLEOTIDE SEQUENCE</scope>
    <source>
        <strain evidence="9">CCMP3105</strain>
    </source>
</reference>
<dbReference type="SUPFAM" id="SSF56112">
    <property type="entry name" value="Protein kinase-like (PK-like)"/>
    <property type="match status" value="1"/>
</dbReference>
<feature type="compositionally biased region" description="Low complexity" evidence="7">
    <location>
        <begin position="634"/>
        <end position="647"/>
    </location>
</feature>
<feature type="region of interest" description="Disordered" evidence="7">
    <location>
        <begin position="490"/>
        <end position="511"/>
    </location>
</feature>
<feature type="compositionally biased region" description="Basic and acidic residues" evidence="7">
    <location>
        <begin position="316"/>
        <end position="325"/>
    </location>
</feature>
<proteinExistence type="predicted"/>
<feature type="region of interest" description="Disordered" evidence="7">
    <location>
        <begin position="316"/>
        <end position="368"/>
    </location>
</feature>
<dbReference type="EC" id="2.7.11.1" evidence="1"/>
<dbReference type="SMART" id="SM00220">
    <property type="entry name" value="S_TKc"/>
    <property type="match status" value="1"/>
</dbReference>
<keyword evidence="5" id="KW-0067">ATP-binding</keyword>
<feature type="region of interest" description="Disordered" evidence="7">
    <location>
        <begin position="678"/>
        <end position="703"/>
    </location>
</feature>
<evidence type="ECO:0000259" key="8">
    <source>
        <dbReference type="PROSITE" id="PS50011"/>
    </source>
</evidence>
<protein>
    <recommendedName>
        <fullName evidence="1">non-specific serine/threonine protein kinase</fullName>
        <ecNumber evidence="1">2.7.11.1</ecNumber>
    </recommendedName>
</protein>
<dbReference type="EMBL" id="HBNR01068735">
    <property type="protein sequence ID" value="CAE4642300.1"/>
    <property type="molecule type" value="Transcribed_RNA"/>
</dbReference>
<feature type="coiled-coil region" evidence="6">
    <location>
        <begin position="422"/>
        <end position="449"/>
    </location>
</feature>
<evidence type="ECO:0000256" key="5">
    <source>
        <dbReference type="ARBA" id="ARBA00022840"/>
    </source>
</evidence>
<feature type="region of interest" description="Disordered" evidence="7">
    <location>
        <begin position="620"/>
        <end position="661"/>
    </location>
</feature>
<gene>
    <name evidence="9" type="ORF">AMON00008_LOCUS48665</name>
</gene>
<dbReference type="GO" id="GO:0004674">
    <property type="term" value="F:protein serine/threonine kinase activity"/>
    <property type="evidence" value="ECO:0007669"/>
    <property type="project" value="UniProtKB-EC"/>
</dbReference>
<feature type="region of interest" description="Disordered" evidence="7">
    <location>
        <begin position="726"/>
        <end position="745"/>
    </location>
</feature>
<feature type="domain" description="Protein kinase" evidence="8">
    <location>
        <begin position="18"/>
        <end position="283"/>
    </location>
</feature>